<dbReference type="InterPro" id="IPR018060">
    <property type="entry name" value="HTH_AraC"/>
</dbReference>
<dbReference type="SMART" id="SM00342">
    <property type="entry name" value="HTH_ARAC"/>
    <property type="match status" value="1"/>
</dbReference>
<dbReference type="RefSeq" id="WP_091333958.1">
    <property type="nucleotide sequence ID" value="NZ_FNYC01000001.1"/>
</dbReference>
<dbReference type="PANTHER" id="PTHR46796">
    <property type="entry name" value="HTH-TYPE TRANSCRIPTIONAL ACTIVATOR RHAS-RELATED"/>
    <property type="match status" value="1"/>
</dbReference>
<dbReference type="Gene3D" id="1.10.10.60">
    <property type="entry name" value="Homeodomain-like"/>
    <property type="match status" value="1"/>
</dbReference>
<dbReference type="OrthoDB" id="9809338at2"/>
<dbReference type="PROSITE" id="PS01124">
    <property type="entry name" value="HTH_ARAC_FAMILY_2"/>
    <property type="match status" value="1"/>
</dbReference>
<dbReference type="Proteomes" id="UP000199420">
    <property type="component" value="Unassembled WGS sequence"/>
</dbReference>
<evidence type="ECO:0000256" key="3">
    <source>
        <dbReference type="ARBA" id="ARBA00023163"/>
    </source>
</evidence>
<dbReference type="EMBL" id="FNYC01000001">
    <property type="protein sequence ID" value="SEI49059.1"/>
    <property type="molecule type" value="Genomic_DNA"/>
</dbReference>
<keyword evidence="6" id="KW-1185">Reference proteome</keyword>
<keyword evidence="3" id="KW-0804">Transcription</keyword>
<proteinExistence type="predicted"/>
<dbReference type="Pfam" id="PF12833">
    <property type="entry name" value="HTH_18"/>
    <property type="match status" value="1"/>
</dbReference>
<name>A0A1H6QZK0_9GAMM</name>
<dbReference type="SUPFAM" id="SSF46689">
    <property type="entry name" value="Homeodomain-like"/>
    <property type="match status" value="1"/>
</dbReference>
<dbReference type="PROSITE" id="PS00041">
    <property type="entry name" value="HTH_ARAC_FAMILY_1"/>
    <property type="match status" value="1"/>
</dbReference>
<gene>
    <name evidence="5" type="ORF">SAMN04487997_0938</name>
</gene>
<evidence type="ECO:0000259" key="4">
    <source>
        <dbReference type="PROSITE" id="PS01124"/>
    </source>
</evidence>
<dbReference type="InterPro" id="IPR018062">
    <property type="entry name" value="HTH_AraC-typ_CS"/>
</dbReference>
<dbReference type="GO" id="GO:0043565">
    <property type="term" value="F:sequence-specific DNA binding"/>
    <property type="evidence" value="ECO:0007669"/>
    <property type="project" value="InterPro"/>
</dbReference>
<organism evidence="5 6">
    <name type="scientific">Frateuria terrea</name>
    <dbReference type="NCBI Taxonomy" id="529704"/>
    <lineage>
        <taxon>Bacteria</taxon>
        <taxon>Pseudomonadati</taxon>
        <taxon>Pseudomonadota</taxon>
        <taxon>Gammaproteobacteria</taxon>
        <taxon>Lysobacterales</taxon>
        <taxon>Rhodanobacteraceae</taxon>
        <taxon>Frateuria</taxon>
    </lineage>
</organism>
<dbReference type="STRING" id="529704.SAMN02927913_0853"/>
<evidence type="ECO:0000256" key="1">
    <source>
        <dbReference type="ARBA" id="ARBA00023015"/>
    </source>
</evidence>
<dbReference type="InterPro" id="IPR046532">
    <property type="entry name" value="DUF6597"/>
</dbReference>
<dbReference type="AlphaFoldDB" id="A0A1H6QZK0"/>
<evidence type="ECO:0000256" key="2">
    <source>
        <dbReference type="ARBA" id="ARBA00023125"/>
    </source>
</evidence>
<accession>A0A1H6QZK0</accession>
<keyword evidence="1" id="KW-0805">Transcription regulation</keyword>
<sequence>MNPDLGQPRGVLRQHLDGELEHRRHAPDPALAPFIEHYWRVRWKLDAPQTQETLPHPNVQLIIERGLSRIYGVHGGRFVRVLEGCGCVFGVKFRAGGFHPFLRRPVATLANRSLPITRVLSGAASLEAEVLACDSMEAMAAVVDRHLVAHLPAPDPQATRAGALVARIAADPALTTVQSLAESAGMGVRTLQRLFGQYVGVSPKWVISRYRLHEALAQMQAGRAIAWAELALSLGYFDQAHFVRDFTRLVGHPPGEYERREGRH</sequence>
<dbReference type="InterPro" id="IPR009057">
    <property type="entry name" value="Homeodomain-like_sf"/>
</dbReference>
<dbReference type="GO" id="GO:0003700">
    <property type="term" value="F:DNA-binding transcription factor activity"/>
    <property type="evidence" value="ECO:0007669"/>
    <property type="project" value="InterPro"/>
</dbReference>
<evidence type="ECO:0000313" key="6">
    <source>
        <dbReference type="Proteomes" id="UP000199420"/>
    </source>
</evidence>
<feature type="domain" description="HTH araC/xylS-type" evidence="4">
    <location>
        <begin position="159"/>
        <end position="260"/>
    </location>
</feature>
<keyword evidence="2 5" id="KW-0238">DNA-binding</keyword>
<evidence type="ECO:0000313" key="5">
    <source>
        <dbReference type="EMBL" id="SEI49059.1"/>
    </source>
</evidence>
<protein>
    <submittedName>
        <fullName evidence="5">AraC-type DNA-binding protein</fullName>
    </submittedName>
</protein>
<dbReference type="PANTHER" id="PTHR46796:SF13">
    <property type="entry name" value="HTH-TYPE TRANSCRIPTIONAL ACTIVATOR RHAS"/>
    <property type="match status" value="1"/>
</dbReference>
<dbReference type="Pfam" id="PF20240">
    <property type="entry name" value="DUF6597"/>
    <property type="match status" value="1"/>
</dbReference>
<reference evidence="5 6" key="1">
    <citation type="submission" date="2016-10" db="EMBL/GenBank/DDBJ databases">
        <authorList>
            <person name="de Groot N.N."/>
        </authorList>
    </citation>
    <scope>NUCLEOTIDE SEQUENCE [LARGE SCALE GENOMIC DNA]</scope>
    <source>
        <strain evidence="5 6">DSM 26515</strain>
    </source>
</reference>
<dbReference type="InterPro" id="IPR050204">
    <property type="entry name" value="AraC_XylS_family_regulators"/>
</dbReference>